<evidence type="ECO:0000313" key="1">
    <source>
        <dbReference type="EMBL" id="KAI3677801.1"/>
    </source>
</evidence>
<gene>
    <name evidence="1" type="ORF">L6452_37071</name>
</gene>
<keyword evidence="2" id="KW-1185">Reference proteome</keyword>
<name>A0ACB8Y1C6_ARCLA</name>
<sequence>MENSLIIICMYKFKKGLFDCVGLWMNLCMIIIILTFLHNLTFHVKSPTDSVLGNWRPYTEKPLTHLQDRP</sequence>
<dbReference type="Proteomes" id="UP001055879">
    <property type="component" value="Linkage Group LG14"/>
</dbReference>
<accession>A0ACB8Y1C6</accession>
<organism evidence="1 2">
    <name type="scientific">Arctium lappa</name>
    <name type="common">Greater burdock</name>
    <name type="synonym">Lappa major</name>
    <dbReference type="NCBI Taxonomy" id="4217"/>
    <lineage>
        <taxon>Eukaryota</taxon>
        <taxon>Viridiplantae</taxon>
        <taxon>Streptophyta</taxon>
        <taxon>Embryophyta</taxon>
        <taxon>Tracheophyta</taxon>
        <taxon>Spermatophyta</taxon>
        <taxon>Magnoliopsida</taxon>
        <taxon>eudicotyledons</taxon>
        <taxon>Gunneridae</taxon>
        <taxon>Pentapetalae</taxon>
        <taxon>asterids</taxon>
        <taxon>campanulids</taxon>
        <taxon>Asterales</taxon>
        <taxon>Asteraceae</taxon>
        <taxon>Carduoideae</taxon>
        <taxon>Cardueae</taxon>
        <taxon>Arctiinae</taxon>
        <taxon>Arctium</taxon>
    </lineage>
</organism>
<evidence type="ECO:0000313" key="2">
    <source>
        <dbReference type="Proteomes" id="UP001055879"/>
    </source>
</evidence>
<proteinExistence type="predicted"/>
<reference evidence="1 2" key="2">
    <citation type="journal article" date="2022" name="Mol. Ecol. Resour.">
        <title>The genomes of chicory, endive, great burdock and yacon provide insights into Asteraceae paleo-polyploidization history and plant inulin production.</title>
        <authorList>
            <person name="Fan W."/>
            <person name="Wang S."/>
            <person name="Wang H."/>
            <person name="Wang A."/>
            <person name="Jiang F."/>
            <person name="Liu H."/>
            <person name="Zhao H."/>
            <person name="Xu D."/>
            <person name="Zhang Y."/>
        </authorList>
    </citation>
    <scope>NUCLEOTIDE SEQUENCE [LARGE SCALE GENOMIC DNA]</scope>
    <source>
        <strain evidence="2">cv. Niubang</strain>
    </source>
</reference>
<comment type="caution">
    <text evidence="1">The sequence shown here is derived from an EMBL/GenBank/DDBJ whole genome shotgun (WGS) entry which is preliminary data.</text>
</comment>
<protein>
    <submittedName>
        <fullName evidence="1">Uncharacterized protein</fullName>
    </submittedName>
</protein>
<dbReference type="EMBL" id="CM042060">
    <property type="protein sequence ID" value="KAI3677801.1"/>
    <property type="molecule type" value="Genomic_DNA"/>
</dbReference>
<reference evidence="2" key="1">
    <citation type="journal article" date="2022" name="Mol. Ecol. Resour.">
        <title>The genomes of chicory, endive, great burdock and yacon provide insights into Asteraceae palaeo-polyploidization history and plant inulin production.</title>
        <authorList>
            <person name="Fan W."/>
            <person name="Wang S."/>
            <person name="Wang H."/>
            <person name="Wang A."/>
            <person name="Jiang F."/>
            <person name="Liu H."/>
            <person name="Zhao H."/>
            <person name="Xu D."/>
            <person name="Zhang Y."/>
        </authorList>
    </citation>
    <scope>NUCLEOTIDE SEQUENCE [LARGE SCALE GENOMIC DNA]</scope>
    <source>
        <strain evidence="2">cv. Niubang</strain>
    </source>
</reference>